<feature type="domain" description="Protein kinase" evidence="9">
    <location>
        <begin position="25"/>
        <end position="342"/>
    </location>
</feature>
<dbReference type="InterPro" id="IPR008271">
    <property type="entry name" value="Ser/Thr_kinase_AS"/>
</dbReference>
<dbReference type="PROSITE" id="PS50011">
    <property type="entry name" value="PROTEIN_KINASE_DOM"/>
    <property type="match status" value="1"/>
</dbReference>
<reference evidence="10" key="1">
    <citation type="submission" date="2021-03" db="EMBL/GenBank/DDBJ databases">
        <title>Comparative genomics and phylogenomic investigation of the class Geoglossomycetes provide insights into ecological specialization and systematics.</title>
        <authorList>
            <person name="Melie T."/>
            <person name="Pirro S."/>
            <person name="Miller A.N."/>
            <person name="Quandt A."/>
        </authorList>
    </citation>
    <scope>NUCLEOTIDE SEQUENCE</scope>
    <source>
        <strain evidence="10">CAQ_001_2017</strain>
    </source>
</reference>
<evidence type="ECO:0000256" key="6">
    <source>
        <dbReference type="ARBA" id="ARBA00022840"/>
    </source>
</evidence>
<dbReference type="AlphaFoldDB" id="A0A9P8RMM5"/>
<dbReference type="InterPro" id="IPR050660">
    <property type="entry name" value="NEK_Ser/Thr_kinase"/>
</dbReference>
<keyword evidence="2" id="KW-0723">Serine/threonine-protein kinase</keyword>
<name>A0A9P8RMM5_9PEZI</name>
<evidence type="ECO:0000256" key="8">
    <source>
        <dbReference type="ARBA" id="ARBA00048679"/>
    </source>
</evidence>
<keyword evidence="6" id="KW-0067">ATP-binding</keyword>
<dbReference type="CDD" id="cd00180">
    <property type="entry name" value="PKc"/>
    <property type="match status" value="1"/>
</dbReference>
<gene>
    <name evidence="10" type="ORF">GP486_005443</name>
</gene>
<keyword evidence="3" id="KW-0808">Transferase</keyword>
<dbReference type="Gene3D" id="1.10.510.10">
    <property type="entry name" value="Transferase(Phosphotransferase) domain 1"/>
    <property type="match status" value="1"/>
</dbReference>
<evidence type="ECO:0000259" key="9">
    <source>
        <dbReference type="PROSITE" id="PS50011"/>
    </source>
</evidence>
<accession>A0A9P8RMM5</accession>
<comment type="catalytic activity">
    <reaction evidence="8">
        <text>L-seryl-[protein] + ATP = O-phospho-L-seryl-[protein] + ADP + H(+)</text>
        <dbReference type="Rhea" id="RHEA:17989"/>
        <dbReference type="Rhea" id="RHEA-COMP:9863"/>
        <dbReference type="Rhea" id="RHEA-COMP:11604"/>
        <dbReference type="ChEBI" id="CHEBI:15378"/>
        <dbReference type="ChEBI" id="CHEBI:29999"/>
        <dbReference type="ChEBI" id="CHEBI:30616"/>
        <dbReference type="ChEBI" id="CHEBI:83421"/>
        <dbReference type="ChEBI" id="CHEBI:456216"/>
        <dbReference type="EC" id="2.7.11.1"/>
    </reaction>
</comment>
<protein>
    <recommendedName>
        <fullName evidence="1">non-specific serine/threonine protein kinase</fullName>
        <ecNumber evidence="1">2.7.11.1</ecNumber>
    </recommendedName>
</protein>
<evidence type="ECO:0000256" key="2">
    <source>
        <dbReference type="ARBA" id="ARBA00022527"/>
    </source>
</evidence>
<proteinExistence type="predicted"/>
<dbReference type="EC" id="2.7.11.1" evidence="1"/>
<dbReference type="Proteomes" id="UP000750711">
    <property type="component" value="Unassembled WGS sequence"/>
</dbReference>
<comment type="catalytic activity">
    <reaction evidence="7">
        <text>L-threonyl-[protein] + ATP = O-phospho-L-threonyl-[protein] + ADP + H(+)</text>
        <dbReference type="Rhea" id="RHEA:46608"/>
        <dbReference type="Rhea" id="RHEA-COMP:11060"/>
        <dbReference type="Rhea" id="RHEA-COMP:11605"/>
        <dbReference type="ChEBI" id="CHEBI:15378"/>
        <dbReference type="ChEBI" id="CHEBI:30013"/>
        <dbReference type="ChEBI" id="CHEBI:30616"/>
        <dbReference type="ChEBI" id="CHEBI:61977"/>
        <dbReference type="ChEBI" id="CHEBI:456216"/>
        <dbReference type="EC" id="2.7.11.1"/>
    </reaction>
</comment>
<sequence>MERKPPWPDRPSESAACEYKLEDLEVLDEYLGRGASGKVDVVVCNGIRLARKRITVIADKSEKLRDFREHTILRKLSYKHIVQFVGSYVEGTTIGLLTLPVAVCDLARFLEALSEPGTGEYRRIRDAFDMDVWPVKRNSIMAQKGSPSSPELPTPALPRTHLYLRSMFGCIANAIQYIHENGVRYKDIKPSNILLTPNSVYCTDFGISKDISELIGSGDDTRTDGLYRGTPRYFAPEIVQNSKRGRPADIFSLGCVFLEMSAVLNGYSMKTLRTLLLEGAEDHYEYFGYHQRLPKVASWLRQMEDTNSHVLPKDLYQLLRSLLRVMPEDRPPASQIALRLYELGGPTRMFHGICCKQDFSPSNAVENPDTPTEIRIDPRRAGQFTYLAPMALAISLGLWLQRQQPSSWEFTYLVKIFGVGGYFKNSLHTVILHIILISLCIISVNGLSSKWKLPLLVVFIAAIPKDIWLSPPSTMKLEPGIPHTAAPIPFTTIYVPEITTTTAFAADFSVSTAT</sequence>
<evidence type="ECO:0000313" key="11">
    <source>
        <dbReference type="Proteomes" id="UP000750711"/>
    </source>
</evidence>
<feature type="non-terminal residue" evidence="10">
    <location>
        <position position="1"/>
    </location>
</feature>
<keyword evidence="11" id="KW-1185">Reference proteome</keyword>
<dbReference type="SMART" id="SM00220">
    <property type="entry name" value="S_TKc"/>
    <property type="match status" value="1"/>
</dbReference>
<dbReference type="PANTHER" id="PTHR43671">
    <property type="entry name" value="SERINE/THREONINE-PROTEIN KINASE NEK"/>
    <property type="match status" value="1"/>
</dbReference>
<dbReference type="EMBL" id="JAGHQM010001018">
    <property type="protein sequence ID" value="KAH0556766.1"/>
    <property type="molecule type" value="Genomic_DNA"/>
</dbReference>
<dbReference type="InterPro" id="IPR011009">
    <property type="entry name" value="Kinase-like_dom_sf"/>
</dbReference>
<dbReference type="GO" id="GO:0004674">
    <property type="term" value="F:protein serine/threonine kinase activity"/>
    <property type="evidence" value="ECO:0007669"/>
    <property type="project" value="UniProtKB-KW"/>
</dbReference>
<keyword evidence="5" id="KW-0418">Kinase</keyword>
<organism evidence="10 11">
    <name type="scientific">Trichoglossum hirsutum</name>
    <dbReference type="NCBI Taxonomy" id="265104"/>
    <lineage>
        <taxon>Eukaryota</taxon>
        <taxon>Fungi</taxon>
        <taxon>Dikarya</taxon>
        <taxon>Ascomycota</taxon>
        <taxon>Pezizomycotina</taxon>
        <taxon>Geoglossomycetes</taxon>
        <taxon>Geoglossales</taxon>
        <taxon>Geoglossaceae</taxon>
        <taxon>Trichoglossum</taxon>
    </lineage>
</organism>
<dbReference type="GO" id="GO:0005524">
    <property type="term" value="F:ATP binding"/>
    <property type="evidence" value="ECO:0007669"/>
    <property type="project" value="UniProtKB-KW"/>
</dbReference>
<evidence type="ECO:0000256" key="4">
    <source>
        <dbReference type="ARBA" id="ARBA00022741"/>
    </source>
</evidence>
<dbReference type="Pfam" id="PF00069">
    <property type="entry name" value="Pkinase"/>
    <property type="match status" value="1"/>
</dbReference>
<dbReference type="GO" id="GO:0005634">
    <property type="term" value="C:nucleus"/>
    <property type="evidence" value="ECO:0007669"/>
    <property type="project" value="TreeGrafter"/>
</dbReference>
<dbReference type="InterPro" id="IPR000719">
    <property type="entry name" value="Prot_kinase_dom"/>
</dbReference>
<evidence type="ECO:0000256" key="3">
    <source>
        <dbReference type="ARBA" id="ARBA00022679"/>
    </source>
</evidence>
<dbReference type="Gene3D" id="3.30.200.20">
    <property type="entry name" value="Phosphorylase Kinase, domain 1"/>
    <property type="match status" value="1"/>
</dbReference>
<dbReference type="PROSITE" id="PS00108">
    <property type="entry name" value="PROTEIN_KINASE_ST"/>
    <property type="match status" value="1"/>
</dbReference>
<comment type="caution">
    <text evidence="10">The sequence shown here is derived from an EMBL/GenBank/DDBJ whole genome shotgun (WGS) entry which is preliminary data.</text>
</comment>
<evidence type="ECO:0000256" key="1">
    <source>
        <dbReference type="ARBA" id="ARBA00012513"/>
    </source>
</evidence>
<dbReference type="PANTHER" id="PTHR43671:SF98">
    <property type="entry name" value="SERINE_THREONINE-PROTEIN KINASE NEK11"/>
    <property type="match status" value="1"/>
</dbReference>
<evidence type="ECO:0000256" key="7">
    <source>
        <dbReference type="ARBA" id="ARBA00047899"/>
    </source>
</evidence>
<evidence type="ECO:0000313" key="10">
    <source>
        <dbReference type="EMBL" id="KAH0556766.1"/>
    </source>
</evidence>
<evidence type="ECO:0000256" key="5">
    <source>
        <dbReference type="ARBA" id="ARBA00022777"/>
    </source>
</evidence>
<keyword evidence="4" id="KW-0547">Nucleotide-binding</keyword>
<dbReference type="SUPFAM" id="SSF56112">
    <property type="entry name" value="Protein kinase-like (PK-like)"/>
    <property type="match status" value="1"/>
</dbReference>